<dbReference type="InterPro" id="IPR011990">
    <property type="entry name" value="TPR-like_helical_dom_sf"/>
</dbReference>
<keyword evidence="6" id="KW-1185">Reference proteome</keyword>
<sequence>MNMYKKVAYIGLLVIAGLFYTLNIYAQQGQIEEKPYKQLLVEVEEKLRTGDLAGAIEKLDDILAKYPDAAEVYYAKALLYGQARNFDVAVPLAEKALEIEPKHILYLNYLVELHKSQGNIAGAIPVIDRAIGVYPDNASLYREKMLLLHASKQSDEALQVYDEAVAKFGSSDTLDVMKAEMLVDLNRKQEAEKILLPRLKNNSTLRQVYSTLGFIYMERNSSKQAIQILEQGLANTNDHLLYLDLADAYTAGKKDRQAFEALRKAFESPDVNYMDKHRVMFTLLSGKSELPLGQIQDLANILVLKHPRIADSHVAKGDVLWRRGNLQEARSLFLTAVGINRAHIDAWRMLMNVEMALNEVDQAVNHGLEALEANPNNPMLLYFTGLAYMVKDDGDNARKFMEAALDNSGAENTYLQSLIYAGLGDLYHKLEMAEVSDVAYEEAIKLDSTNATAMNNYAYYLAERNEKLELAEKLSRQSNELEPGSSTFQDTYAWVLFKQENYKEALKWIEKAVQGSSPSAVLYEHYGDILFKSGNSKEAIRKWKKALTMRDGSGIDVEKLKSKIATESYVE</sequence>
<evidence type="ECO:0000256" key="4">
    <source>
        <dbReference type="SAM" id="Phobius"/>
    </source>
</evidence>
<dbReference type="PANTHER" id="PTHR44227">
    <property type="match status" value="1"/>
</dbReference>
<keyword evidence="2 3" id="KW-0802">TPR repeat</keyword>
<feature type="repeat" description="TPR" evidence="3">
    <location>
        <begin position="344"/>
        <end position="377"/>
    </location>
</feature>
<dbReference type="Pfam" id="PF13432">
    <property type="entry name" value="TPR_16"/>
    <property type="match status" value="4"/>
</dbReference>
<dbReference type="SUPFAM" id="SSF81901">
    <property type="entry name" value="HCP-like"/>
    <property type="match status" value="1"/>
</dbReference>
<protein>
    <submittedName>
        <fullName evidence="5">Uncharacterized protein</fullName>
    </submittedName>
</protein>
<feature type="repeat" description="TPR" evidence="3">
    <location>
        <begin position="520"/>
        <end position="553"/>
    </location>
</feature>
<comment type="caution">
    <text evidence="5">The sequence shown here is derived from an EMBL/GenBank/DDBJ whole genome shotgun (WGS) entry which is preliminary data.</text>
</comment>
<evidence type="ECO:0000256" key="1">
    <source>
        <dbReference type="ARBA" id="ARBA00022737"/>
    </source>
</evidence>
<organism evidence="5 6">
    <name type="scientific">Sphingobacterium haloxyli</name>
    <dbReference type="NCBI Taxonomy" id="2100533"/>
    <lineage>
        <taxon>Bacteria</taxon>
        <taxon>Pseudomonadati</taxon>
        <taxon>Bacteroidota</taxon>
        <taxon>Sphingobacteriia</taxon>
        <taxon>Sphingobacteriales</taxon>
        <taxon>Sphingobacteriaceae</taxon>
        <taxon>Sphingobacterium</taxon>
    </lineage>
</organism>
<dbReference type="AlphaFoldDB" id="A0A2S9J5B6"/>
<reference evidence="5 6" key="1">
    <citation type="submission" date="2018-02" db="EMBL/GenBank/DDBJ databases">
        <title>The draft genome of Sphingobacterium sp. 5JN-11.</title>
        <authorList>
            <person name="Liu L."/>
            <person name="Li L."/>
            <person name="Liang L."/>
            <person name="Zhang X."/>
            <person name="Wang T."/>
        </authorList>
    </citation>
    <scope>NUCLEOTIDE SEQUENCE [LARGE SCALE GENOMIC DNA]</scope>
    <source>
        <strain evidence="5 6">5JN-11</strain>
    </source>
</reference>
<dbReference type="PANTHER" id="PTHR44227:SF3">
    <property type="entry name" value="PROTEIN O-MANNOSYL-TRANSFERASE TMTC4"/>
    <property type="match status" value="1"/>
</dbReference>
<dbReference type="SUPFAM" id="SSF48452">
    <property type="entry name" value="TPR-like"/>
    <property type="match status" value="1"/>
</dbReference>
<name>A0A2S9J5B6_9SPHI</name>
<dbReference type="Proteomes" id="UP000239711">
    <property type="component" value="Unassembled WGS sequence"/>
</dbReference>
<proteinExistence type="predicted"/>
<dbReference type="SMART" id="SM00028">
    <property type="entry name" value="TPR"/>
    <property type="match status" value="9"/>
</dbReference>
<evidence type="ECO:0000256" key="2">
    <source>
        <dbReference type="ARBA" id="ARBA00022803"/>
    </source>
</evidence>
<evidence type="ECO:0000313" key="6">
    <source>
        <dbReference type="Proteomes" id="UP000239711"/>
    </source>
</evidence>
<feature type="transmembrane region" description="Helical" evidence="4">
    <location>
        <begin position="7"/>
        <end position="26"/>
    </location>
</feature>
<dbReference type="Pfam" id="PF13429">
    <property type="entry name" value="TPR_15"/>
    <property type="match status" value="1"/>
</dbReference>
<evidence type="ECO:0000313" key="5">
    <source>
        <dbReference type="EMBL" id="PRD47971.1"/>
    </source>
</evidence>
<keyword evidence="4" id="KW-0812">Transmembrane</keyword>
<dbReference type="OrthoDB" id="9814220at2"/>
<dbReference type="PROSITE" id="PS50005">
    <property type="entry name" value="TPR"/>
    <property type="match status" value="3"/>
</dbReference>
<dbReference type="Gene3D" id="1.25.40.10">
    <property type="entry name" value="Tetratricopeptide repeat domain"/>
    <property type="match status" value="4"/>
</dbReference>
<dbReference type="InterPro" id="IPR052346">
    <property type="entry name" value="O-mannosyl-transferase_TMTC"/>
</dbReference>
<dbReference type="EMBL" id="PVBQ01000005">
    <property type="protein sequence ID" value="PRD47971.1"/>
    <property type="molecule type" value="Genomic_DNA"/>
</dbReference>
<feature type="repeat" description="TPR" evidence="3">
    <location>
        <begin position="70"/>
        <end position="103"/>
    </location>
</feature>
<dbReference type="InterPro" id="IPR019734">
    <property type="entry name" value="TPR_rpt"/>
</dbReference>
<keyword evidence="1" id="KW-0677">Repeat</keyword>
<keyword evidence="4" id="KW-1133">Transmembrane helix</keyword>
<gene>
    <name evidence="5" type="ORF">C5745_08710</name>
</gene>
<dbReference type="RefSeq" id="WP_105716597.1">
    <property type="nucleotide sequence ID" value="NZ_PVBQ01000005.1"/>
</dbReference>
<accession>A0A2S9J5B6</accession>
<keyword evidence="4" id="KW-0472">Membrane</keyword>
<evidence type="ECO:0000256" key="3">
    <source>
        <dbReference type="PROSITE-ProRule" id="PRU00339"/>
    </source>
</evidence>